<feature type="coiled-coil region" evidence="1">
    <location>
        <begin position="2"/>
        <end position="50"/>
    </location>
</feature>
<dbReference type="Gene3D" id="3.30.10.20">
    <property type="match status" value="1"/>
</dbReference>
<dbReference type="HOGENOM" id="CLU_131315_0_0_2"/>
<dbReference type="CDD" id="cd06577">
    <property type="entry name" value="PASTA_pknB"/>
    <property type="match status" value="1"/>
</dbReference>
<accession>A0A0E3LFI5</accession>
<dbReference type="EMBL" id="CP009509">
    <property type="protein sequence ID" value="AKB40831.1"/>
    <property type="molecule type" value="Genomic_DNA"/>
</dbReference>
<dbReference type="AlphaFoldDB" id="A0A0E3LFI5"/>
<dbReference type="GeneID" id="24851554"/>
<dbReference type="PROSITE" id="PS51178">
    <property type="entry name" value="PASTA"/>
    <property type="match status" value="1"/>
</dbReference>
<sequence>MKAQLEKRLAELRAEYETGQKIFKDIEAKIVELEKRKNNLNETLLRISGAIELLEEVLGEDSKNEVTEVMDTESQDAGPQEENVEVPSVIKLPLEQAVKKLEDSGLLAGNIGEKSVFVAGIRFGDVIQQEPKGGMLADRGSTVDLIVATKGKLKPNLGRDSPLCQFSKH</sequence>
<dbReference type="Pfam" id="PF03793">
    <property type="entry name" value="PASTA"/>
    <property type="match status" value="1"/>
</dbReference>
<evidence type="ECO:0000256" key="1">
    <source>
        <dbReference type="SAM" id="Coils"/>
    </source>
</evidence>
<evidence type="ECO:0000259" key="2">
    <source>
        <dbReference type="PROSITE" id="PS51178"/>
    </source>
</evidence>
<proteinExistence type="predicted"/>
<dbReference type="Proteomes" id="UP000033058">
    <property type="component" value="Chromosome"/>
</dbReference>
<evidence type="ECO:0000313" key="4">
    <source>
        <dbReference type="Proteomes" id="UP000033058"/>
    </source>
</evidence>
<gene>
    <name evidence="3" type="ORF">MSMAW_1840</name>
</gene>
<feature type="domain" description="PASTA" evidence="2">
    <location>
        <begin position="80"/>
        <end position="149"/>
    </location>
</feature>
<evidence type="ECO:0000313" key="3">
    <source>
        <dbReference type="EMBL" id="AKB40831.1"/>
    </source>
</evidence>
<protein>
    <recommendedName>
        <fullName evidence="2">PASTA domain-containing protein</fullName>
    </recommendedName>
</protein>
<dbReference type="PATRIC" id="fig|1434117.4.peg.2341"/>
<dbReference type="SMART" id="SM00740">
    <property type="entry name" value="PASTA"/>
    <property type="match status" value="1"/>
</dbReference>
<reference evidence="3 4" key="1">
    <citation type="submission" date="2014-07" db="EMBL/GenBank/DDBJ databases">
        <title>Methanogenic archaea and the global carbon cycle.</title>
        <authorList>
            <person name="Henriksen J.R."/>
            <person name="Luke J."/>
            <person name="Reinhart S."/>
            <person name="Benedict M.N."/>
            <person name="Youngblut N.D."/>
            <person name="Metcalf M.E."/>
            <person name="Whitaker R.J."/>
            <person name="Metcalf W.W."/>
        </authorList>
    </citation>
    <scope>NUCLEOTIDE SEQUENCE [LARGE SCALE GENOMIC DNA]</scope>
    <source>
        <strain evidence="3 4">WWM610</strain>
    </source>
</reference>
<dbReference type="RefSeq" id="WP_015412806.1">
    <property type="nucleotide sequence ID" value="NZ_CP009509.1"/>
</dbReference>
<organism evidence="3 4">
    <name type="scientific">Methanosarcina mazei WWM610</name>
    <dbReference type="NCBI Taxonomy" id="1434117"/>
    <lineage>
        <taxon>Archaea</taxon>
        <taxon>Methanobacteriati</taxon>
        <taxon>Methanobacteriota</taxon>
        <taxon>Stenosarchaea group</taxon>
        <taxon>Methanomicrobia</taxon>
        <taxon>Methanosarcinales</taxon>
        <taxon>Methanosarcinaceae</taxon>
        <taxon>Methanosarcina</taxon>
    </lineage>
</organism>
<dbReference type="InterPro" id="IPR005543">
    <property type="entry name" value="PASTA_dom"/>
</dbReference>
<name>A0A0E3LFI5_METMZ</name>
<keyword evidence="1" id="KW-0175">Coiled coil</keyword>